<dbReference type="InterPro" id="IPR056490">
    <property type="entry name" value="Rcc01698_C"/>
</dbReference>
<keyword evidence="4" id="KW-1185">Reference proteome</keyword>
<dbReference type="Proteomes" id="UP000295008">
    <property type="component" value="Unassembled WGS sequence"/>
</dbReference>
<reference evidence="3 4" key="1">
    <citation type="submission" date="2019-03" db="EMBL/GenBank/DDBJ databases">
        <title>Genomic Encyclopedia of Type Strains, Phase IV (KMG-IV): sequencing the most valuable type-strain genomes for metagenomic binning, comparative biology and taxonomic classification.</title>
        <authorList>
            <person name="Goeker M."/>
        </authorList>
    </citation>
    <scope>NUCLEOTIDE SEQUENCE [LARGE SCALE GENOMIC DNA]</scope>
    <source>
        <strain evidence="3 4">LX-B</strain>
    </source>
</reference>
<dbReference type="Pfam" id="PF13550">
    <property type="entry name" value="Phage-tail_3"/>
    <property type="match status" value="1"/>
</dbReference>
<dbReference type="InterPro" id="IPR032876">
    <property type="entry name" value="J_dom"/>
</dbReference>
<evidence type="ECO:0000313" key="4">
    <source>
        <dbReference type="Proteomes" id="UP000295008"/>
    </source>
</evidence>
<sequence>MAFLAVLFLNIVLSSIAALLKPKPKYDAPKPSALSDFQAPTAEEGLNIPVVSGTVKVENPNVVWYGDLRNVPIVDEVVIGRKYGLFGPKKKEKITVGYKYYMGMQLVLSMGAIDSLLEIWVGDKLAWSGDLACPENGDKASILIDNPLLFGSKEEGGVQGQIDVYFGTDTQRPNDYLAEKLGEAVPAWRGICYVVLRGVYIGNSTSLRNWSFVMRRFPRELGGGRHDIQGDANPAEMIYELATNPVWSIGMPPDFLDAENLRQMAEALAGEEFGLSMQYSQQSTAKEYLYDILRHIDAVMYQDYSVGKLRFKLIRHEEVTPDTIVLDPSNTNNVELVQSGWSETSNNIKIRYVDRSKGFKQGIAPFHDAANIAIRNGEIEEEVMDYLGLSRLDLAQRVAMRSLRVLSLPLAKVRLETNRIGTQLLPGSIFVLNWPPLGITNRVFRCTVPNYGTIESGTVEIEAIEDAFGLESGFYLPPDGAENYYKPPAQIPVQRLIELPYQVAEGEERFVAALAVNPGDAFGYQIWNDDGDGFSQSGVGDLFTPAGILTTSYPQATDAVDETGMDLESLQGMDYLRSVTNDAMMSGVNLLLVGDEIMAWQTIEKLDERRYRIRGIVRGVMDTVPLNHESGALAWFISAGTGLVTPEALASDRMIIAKLLPFNMNGVAALDGAEASSLTTRSRAFRPYPPGRVRINGQRYPEVVTGDAAITWAHRYRDQAEIVTQDAESTGDPEGTYTVRVYSGNQLKRTISGLTGTAFEYTAAERLADETDGLNPVKVEITTVAAAGESYLPQTMTFDMAGYGMTYGRYYGGA</sequence>
<protein>
    <submittedName>
        <fullName evidence="3">Putative tail protein</fullName>
    </submittedName>
</protein>
<comment type="caution">
    <text evidence="3">The sequence shown here is derived from an EMBL/GenBank/DDBJ whole genome shotgun (WGS) entry which is preliminary data.</text>
</comment>
<name>A0A4R1S4V4_HYDET</name>
<organism evidence="3 4">
    <name type="scientific">Hydrogenispora ethanolica</name>
    <dbReference type="NCBI Taxonomy" id="1082276"/>
    <lineage>
        <taxon>Bacteria</taxon>
        <taxon>Bacillati</taxon>
        <taxon>Bacillota</taxon>
        <taxon>Hydrogenispora</taxon>
    </lineage>
</organism>
<dbReference type="Pfam" id="PF23666">
    <property type="entry name" value="Rcc01698_C"/>
    <property type="match status" value="1"/>
</dbReference>
<gene>
    <name evidence="3" type="ORF">EDC14_1004189</name>
</gene>
<accession>A0A4R1S4V4</accession>
<evidence type="ECO:0000259" key="2">
    <source>
        <dbReference type="Pfam" id="PF23666"/>
    </source>
</evidence>
<dbReference type="OrthoDB" id="5917852at2"/>
<dbReference type="RefSeq" id="WP_132013237.1">
    <property type="nucleotide sequence ID" value="NZ_SLUN01000004.1"/>
</dbReference>
<feature type="domain" description="Rcc01698-like C-terminal" evidence="2">
    <location>
        <begin position="547"/>
        <end position="632"/>
    </location>
</feature>
<feature type="domain" description="Tip attachment protein J" evidence="1">
    <location>
        <begin position="280"/>
        <end position="445"/>
    </location>
</feature>
<dbReference type="EMBL" id="SLUN01000004">
    <property type="protein sequence ID" value="TCL74251.1"/>
    <property type="molecule type" value="Genomic_DNA"/>
</dbReference>
<proteinExistence type="predicted"/>
<evidence type="ECO:0000313" key="3">
    <source>
        <dbReference type="EMBL" id="TCL74251.1"/>
    </source>
</evidence>
<evidence type="ECO:0000259" key="1">
    <source>
        <dbReference type="Pfam" id="PF13550"/>
    </source>
</evidence>
<dbReference type="AlphaFoldDB" id="A0A4R1S4V4"/>